<dbReference type="AlphaFoldDB" id="A0A4S8ZSD8"/>
<keyword evidence="6" id="KW-0964">Secreted</keyword>
<evidence type="ECO:0000256" key="7">
    <source>
        <dbReference type="ARBA" id="ARBA00022729"/>
    </source>
</evidence>
<comment type="caution">
    <text evidence="19">The sequence shown here is derived from an EMBL/GenBank/DDBJ whole genome shotgun (WGS) entry which is preliminary data.</text>
</comment>
<evidence type="ECO:0000256" key="15">
    <source>
        <dbReference type="ARBA" id="ARBA00041276"/>
    </source>
</evidence>
<evidence type="ECO:0000256" key="1">
    <source>
        <dbReference type="ARBA" id="ARBA00000448"/>
    </source>
</evidence>
<dbReference type="SMART" id="SM01217">
    <property type="entry name" value="Fn3_like"/>
    <property type="match status" value="1"/>
</dbReference>
<dbReference type="Gene3D" id="2.60.40.10">
    <property type="entry name" value="Immunoglobulins"/>
    <property type="match status" value="1"/>
</dbReference>
<comment type="subcellular location">
    <subcellularLocation>
        <location evidence="2">Secreted</location>
    </subcellularLocation>
</comment>
<dbReference type="InterPro" id="IPR050288">
    <property type="entry name" value="Cellulose_deg_GH3"/>
</dbReference>
<dbReference type="Gene3D" id="3.40.50.1700">
    <property type="entry name" value="Glycoside hydrolase family 3 C-terminal domain"/>
    <property type="match status" value="1"/>
</dbReference>
<comment type="catalytic activity">
    <reaction evidence="1">
        <text>Hydrolysis of terminal, non-reducing beta-D-glucosyl residues with release of beta-D-glucose.</text>
        <dbReference type="EC" id="3.2.1.21"/>
    </reaction>
</comment>
<keyword evidence="7" id="KW-0732">Signal</keyword>
<dbReference type="InterPro" id="IPR017853">
    <property type="entry name" value="GH"/>
</dbReference>
<dbReference type="InterPro" id="IPR001764">
    <property type="entry name" value="Glyco_hydro_3_N"/>
</dbReference>
<evidence type="ECO:0000256" key="8">
    <source>
        <dbReference type="ARBA" id="ARBA00022801"/>
    </source>
</evidence>
<keyword evidence="9" id="KW-0325">Glycoprotein</keyword>
<evidence type="ECO:0000256" key="5">
    <source>
        <dbReference type="ARBA" id="ARBA00012744"/>
    </source>
</evidence>
<reference evidence="19 20" key="1">
    <citation type="submission" date="2018-10" db="EMBL/GenBank/DDBJ databases">
        <title>Fifty Aureobasidium pullulans genomes reveal a recombining polyextremotolerant generalist.</title>
        <authorList>
            <person name="Gostincar C."/>
            <person name="Turk M."/>
            <person name="Zajc J."/>
            <person name="Gunde-Cimerman N."/>
        </authorList>
    </citation>
    <scope>NUCLEOTIDE SEQUENCE [LARGE SCALE GENOMIC DNA]</scope>
    <source>
        <strain evidence="19 20">EXF-10659</strain>
    </source>
</reference>
<dbReference type="InterPro" id="IPR036962">
    <property type="entry name" value="Glyco_hydro_3_N_sf"/>
</dbReference>
<comment type="function">
    <text evidence="13">Beta-glucosidases are one of a number of cellulolytic enzymes involved in the degradation of cellulosic biomass. Catalyzes the last step releasing glucose from the inhibitory cellobiose.</text>
</comment>
<dbReference type="PRINTS" id="PR00133">
    <property type="entry name" value="GLHYDRLASE3"/>
</dbReference>
<evidence type="ECO:0000256" key="2">
    <source>
        <dbReference type="ARBA" id="ARBA00004613"/>
    </source>
</evidence>
<sequence length="824" mass="88749">MARIHILHDPAMEARGESTPQSTVVVVWGSSVAALVLLGQGIAAQNSSWDHSLYTSSPGVFPSPNTTGIGWEDALQKAKSWVANLTLEEKVGLLTGEPKGPCIGNIAPIPRVGFPGLCLQDGPLSIRQATFASVFPAGLTAASSWDRDLIRQRGEYLGAEFRDKGAHVALAPVAGPLGRSADAGRGWEGFSPDPYLTGVAMEETIEALQEAGVQACAKHWIGNEQETQRNPTLSPTNKTIEAVSANIDDRTMHELYMWPFANAVKAGVSSMMCSYNRLNSSYACQNSKALNGLLKEELGFQGYVMSDWGATHAGVANIEAGMDMDMPGTIAFFQAGTSYYGQNLTNAVNNGTVPESRIDDAAHRIMTPYFFLGQDQDFPLIDPSSGPINILGVQPYLDSFQYGEANVDVRANHADLIRKLGSAGTILLKNTNNALPLNKPKNIAVFGNDAGDPENGLYSLSLTGNGDYEYGHLAVGGGSGTGRLTYLSTPLDALKVRAKQDGTNLQWILNNTLLANANTAAGFGAIYPQPDTCIVTIKTWAAEGNDKANLLPDYNGTQVVENVAAWCNNTIVVTHTSGPIVMPWADHPNVTAILAAHFAGQESGNSLVDVLYGEYNPSGKLPYTIAYNESDYAFARITNSTELRLTEDPNAWQADFTEGLLIDYRHYDYYNLSVQYEFGYGLSYTNFSMSDVKVQRLAPQNLTARPTNAGTMPGGNPTLYDTLYEITVKVKNTGSIAGDAVPQLYLSQPVNPSFGLTPVQVLRGFEKVALGAGQSRTVTFPLQRRDLSFWDAVQQQWIIPSGNFGVRAGFSSRDIQATSGFSAL</sequence>
<dbReference type="InterPro" id="IPR013783">
    <property type="entry name" value="Ig-like_fold"/>
</dbReference>
<evidence type="ECO:0000259" key="18">
    <source>
        <dbReference type="SMART" id="SM01217"/>
    </source>
</evidence>
<dbReference type="SUPFAM" id="SSF51445">
    <property type="entry name" value="(Trans)glycosidases"/>
    <property type="match status" value="1"/>
</dbReference>
<proteinExistence type="inferred from homology"/>
<dbReference type="InterPro" id="IPR026891">
    <property type="entry name" value="Fn3-like"/>
</dbReference>
<dbReference type="Pfam" id="PF01915">
    <property type="entry name" value="Glyco_hydro_3_C"/>
    <property type="match status" value="1"/>
</dbReference>
<dbReference type="Gene3D" id="3.20.20.300">
    <property type="entry name" value="Glycoside hydrolase, family 3, N-terminal domain"/>
    <property type="match status" value="1"/>
</dbReference>
<evidence type="ECO:0000256" key="4">
    <source>
        <dbReference type="ARBA" id="ARBA00005336"/>
    </source>
</evidence>
<dbReference type="GO" id="GO:0008422">
    <property type="term" value="F:beta-glucosidase activity"/>
    <property type="evidence" value="ECO:0007669"/>
    <property type="project" value="UniProtKB-EC"/>
</dbReference>
<keyword evidence="10" id="KW-0119">Carbohydrate metabolism</keyword>
<dbReference type="SUPFAM" id="SSF52279">
    <property type="entry name" value="Beta-D-glucan exohydrolase, C-terminal domain"/>
    <property type="match status" value="1"/>
</dbReference>
<accession>A0A4S8ZSD8</accession>
<evidence type="ECO:0000256" key="11">
    <source>
        <dbReference type="ARBA" id="ARBA00023295"/>
    </source>
</evidence>
<evidence type="ECO:0000256" key="3">
    <source>
        <dbReference type="ARBA" id="ARBA00004987"/>
    </source>
</evidence>
<keyword evidence="11" id="KW-0326">Glycosidase</keyword>
<name>A0A4S8ZSD8_AURPU</name>
<dbReference type="EMBL" id="QZAO01000406">
    <property type="protein sequence ID" value="THW69123.1"/>
    <property type="molecule type" value="Genomic_DNA"/>
</dbReference>
<dbReference type="InterPro" id="IPR036881">
    <property type="entry name" value="Glyco_hydro_3_C_sf"/>
</dbReference>
<dbReference type="PANTHER" id="PTHR42715:SF12">
    <property type="entry name" value="BETA-GLUCOSIDASE G-RELATED"/>
    <property type="match status" value="1"/>
</dbReference>
<evidence type="ECO:0000256" key="10">
    <source>
        <dbReference type="ARBA" id="ARBA00023277"/>
    </source>
</evidence>
<dbReference type="FunFam" id="3.20.20.300:FF:000002">
    <property type="entry name" value="Probable beta-glucosidase"/>
    <property type="match status" value="1"/>
</dbReference>
<dbReference type="GO" id="GO:0005576">
    <property type="term" value="C:extracellular region"/>
    <property type="evidence" value="ECO:0007669"/>
    <property type="project" value="UniProtKB-SubCell"/>
</dbReference>
<dbReference type="PANTHER" id="PTHR42715">
    <property type="entry name" value="BETA-GLUCOSIDASE"/>
    <property type="match status" value="1"/>
</dbReference>
<evidence type="ECO:0000256" key="17">
    <source>
        <dbReference type="ARBA" id="ARBA00041808"/>
    </source>
</evidence>
<organism evidence="19 20">
    <name type="scientific">Aureobasidium pullulans</name>
    <name type="common">Black yeast</name>
    <name type="synonym">Pullularia pullulans</name>
    <dbReference type="NCBI Taxonomy" id="5580"/>
    <lineage>
        <taxon>Eukaryota</taxon>
        <taxon>Fungi</taxon>
        <taxon>Dikarya</taxon>
        <taxon>Ascomycota</taxon>
        <taxon>Pezizomycotina</taxon>
        <taxon>Dothideomycetes</taxon>
        <taxon>Dothideomycetidae</taxon>
        <taxon>Dothideales</taxon>
        <taxon>Saccotheciaceae</taxon>
        <taxon>Aureobasidium</taxon>
    </lineage>
</organism>
<keyword evidence="8" id="KW-0378">Hydrolase</keyword>
<keyword evidence="12" id="KW-0624">Polysaccharide degradation</keyword>
<dbReference type="FunFam" id="3.40.50.1700:FF:000003">
    <property type="entry name" value="Probable beta-glucosidase"/>
    <property type="match status" value="1"/>
</dbReference>
<evidence type="ECO:0000256" key="14">
    <source>
        <dbReference type="ARBA" id="ARBA00039579"/>
    </source>
</evidence>
<dbReference type="Pfam" id="PF00933">
    <property type="entry name" value="Glyco_hydro_3"/>
    <property type="match status" value="1"/>
</dbReference>
<dbReference type="InterPro" id="IPR002772">
    <property type="entry name" value="Glyco_hydro_3_C"/>
</dbReference>
<gene>
    <name evidence="19" type="ORF">D6D19_08570</name>
</gene>
<dbReference type="EC" id="3.2.1.21" evidence="5"/>
<protein>
    <recommendedName>
        <fullName evidence="14">Probable beta-glucosidase G</fullName>
        <ecNumber evidence="5">3.2.1.21</ecNumber>
    </recommendedName>
    <alternativeName>
        <fullName evidence="15">Beta-D-glucoside glucohydrolase G</fullName>
    </alternativeName>
    <alternativeName>
        <fullName evidence="16">Cellobiase G</fullName>
    </alternativeName>
    <alternativeName>
        <fullName evidence="17">Gentiobiase G</fullName>
    </alternativeName>
</protein>
<evidence type="ECO:0000313" key="19">
    <source>
        <dbReference type="EMBL" id="THW69123.1"/>
    </source>
</evidence>
<evidence type="ECO:0000256" key="13">
    <source>
        <dbReference type="ARBA" id="ARBA00024983"/>
    </source>
</evidence>
<evidence type="ECO:0000256" key="9">
    <source>
        <dbReference type="ARBA" id="ARBA00023180"/>
    </source>
</evidence>
<comment type="similarity">
    <text evidence="4">Belongs to the glycosyl hydrolase 3 family.</text>
</comment>
<dbReference type="Pfam" id="PF14310">
    <property type="entry name" value="Fn3-like"/>
    <property type="match status" value="1"/>
</dbReference>
<evidence type="ECO:0000256" key="12">
    <source>
        <dbReference type="ARBA" id="ARBA00023326"/>
    </source>
</evidence>
<dbReference type="Proteomes" id="UP000308802">
    <property type="component" value="Unassembled WGS sequence"/>
</dbReference>
<evidence type="ECO:0000256" key="6">
    <source>
        <dbReference type="ARBA" id="ARBA00022525"/>
    </source>
</evidence>
<evidence type="ECO:0000313" key="20">
    <source>
        <dbReference type="Proteomes" id="UP000308802"/>
    </source>
</evidence>
<evidence type="ECO:0000256" key="16">
    <source>
        <dbReference type="ARBA" id="ARBA00041601"/>
    </source>
</evidence>
<dbReference type="GO" id="GO:0009251">
    <property type="term" value="P:glucan catabolic process"/>
    <property type="evidence" value="ECO:0007669"/>
    <property type="project" value="TreeGrafter"/>
</dbReference>
<feature type="domain" description="Fibronectin type III-like" evidence="18">
    <location>
        <begin position="740"/>
        <end position="812"/>
    </location>
</feature>
<comment type="pathway">
    <text evidence="3">Glycan metabolism; cellulose degradation.</text>
</comment>